<feature type="transmembrane region" description="Helical" evidence="6">
    <location>
        <begin position="109"/>
        <end position="135"/>
    </location>
</feature>
<evidence type="ECO:0000256" key="4">
    <source>
        <dbReference type="ARBA" id="ARBA00022989"/>
    </source>
</evidence>
<gene>
    <name evidence="7" type="ORF">FJY86_00160</name>
</gene>
<keyword evidence="3 6" id="KW-0812">Transmembrane</keyword>
<dbReference type="Proteomes" id="UP000774699">
    <property type="component" value="Unassembled WGS sequence"/>
</dbReference>
<reference evidence="7" key="1">
    <citation type="submission" date="2019-03" db="EMBL/GenBank/DDBJ databases">
        <title>Lake Tanganyika Metagenome-Assembled Genomes (MAGs).</title>
        <authorList>
            <person name="Tran P."/>
        </authorList>
    </citation>
    <scope>NUCLEOTIDE SEQUENCE</scope>
    <source>
        <strain evidence="7">M_DeepCast_50m_m2_156</strain>
    </source>
</reference>
<dbReference type="PANTHER" id="PTHR40277">
    <property type="entry name" value="BLL5419 PROTEIN"/>
    <property type="match status" value="1"/>
</dbReference>
<feature type="transmembrane region" description="Helical" evidence="6">
    <location>
        <begin position="147"/>
        <end position="164"/>
    </location>
</feature>
<evidence type="ECO:0000256" key="6">
    <source>
        <dbReference type="SAM" id="Phobius"/>
    </source>
</evidence>
<evidence type="ECO:0000256" key="3">
    <source>
        <dbReference type="ARBA" id="ARBA00022692"/>
    </source>
</evidence>
<dbReference type="Pfam" id="PF03706">
    <property type="entry name" value="LPG_synthase_TM"/>
    <property type="match status" value="1"/>
</dbReference>
<dbReference type="InterPro" id="IPR022791">
    <property type="entry name" value="L-PG_synthase/AglD"/>
</dbReference>
<feature type="transmembrane region" description="Helical" evidence="6">
    <location>
        <begin position="284"/>
        <end position="307"/>
    </location>
</feature>
<dbReference type="AlphaFoldDB" id="A0A8T4C6C6"/>
<evidence type="ECO:0000313" key="8">
    <source>
        <dbReference type="Proteomes" id="UP000774699"/>
    </source>
</evidence>
<dbReference type="GO" id="GO:0005886">
    <property type="term" value="C:plasma membrane"/>
    <property type="evidence" value="ECO:0007669"/>
    <property type="project" value="UniProtKB-SubCell"/>
</dbReference>
<evidence type="ECO:0000256" key="5">
    <source>
        <dbReference type="ARBA" id="ARBA00023136"/>
    </source>
</evidence>
<keyword evidence="4 6" id="KW-1133">Transmembrane helix</keyword>
<comment type="subcellular location">
    <subcellularLocation>
        <location evidence="1">Cell membrane</location>
        <topology evidence="1">Multi-pass membrane protein</topology>
    </subcellularLocation>
</comment>
<proteinExistence type="predicted"/>
<dbReference type="NCBIfam" id="TIGR00374">
    <property type="entry name" value="flippase-like domain"/>
    <property type="match status" value="1"/>
</dbReference>
<comment type="caution">
    <text evidence="7">The sequence shown here is derived from an EMBL/GenBank/DDBJ whole genome shotgun (WGS) entry which is preliminary data.</text>
</comment>
<evidence type="ECO:0000313" key="7">
    <source>
        <dbReference type="EMBL" id="MBM3281744.1"/>
    </source>
</evidence>
<organism evidence="7 8">
    <name type="scientific">Candidatus Iainarchaeum sp</name>
    <dbReference type="NCBI Taxonomy" id="3101447"/>
    <lineage>
        <taxon>Archaea</taxon>
        <taxon>Candidatus Iainarchaeota</taxon>
        <taxon>Candidatus Iainarchaeia</taxon>
        <taxon>Candidatus Iainarchaeales</taxon>
        <taxon>Candidatus Iainarchaeaceae</taxon>
        <taxon>Candidatus Iainarchaeum</taxon>
    </lineage>
</organism>
<feature type="transmembrane region" description="Helical" evidence="6">
    <location>
        <begin position="207"/>
        <end position="231"/>
    </location>
</feature>
<feature type="transmembrane region" description="Helical" evidence="6">
    <location>
        <begin position="68"/>
        <end position="89"/>
    </location>
</feature>
<sequence length="326" mass="35463">MKIPYLTIFFTLIILYVAATQLNWPSLLHAFQSAKIEYIFLALSAWVVLVFLKGFKWQRLVISLNGKISLIDSLMVIFIGLFVSVITPGRLGDFVRAVYIKDRLALGKGILAVIVDRAMDVITLLIFAGIGLILLTRAKGIEIISPELVLILIAGSFMALGAGLNKRVARKLFKLFQGIIPQKIRELLLKHGRSFYEAVPLFQTNGIHVLAAVFSSTAAWLLSITFGWFLMLALNMPLSWNSALAVVPVLALIEIIPVGILGIGTREIGAVIVLGAFGISPESAVAYSLLYFALGYIPSFAIGAVLFNHKPLPMDGGLKGLASRLG</sequence>
<keyword evidence="2" id="KW-1003">Cell membrane</keyword>
<dbReference type="PANTHER" id="PTHR40277:SF1">
    <property type="entry name" value="BLL5419 PROTEIN"/>
    <property type="match status" value="1"/>
</dbReference>
<evidence type="ECO:0000256" key="1">
    <source>
        <dbReference type="ARBA" id="ARBA00004651"/>
    </source>
</evidence>
<feature type="transmembrane region" description="Helical" evidence="6">
    <location>
        <begin position="38"/>
        <end position="56"/>
    </location>
</feature>
<keyword evidence="5 6" id="KW-0472">Membrane</keyword>
<evidence type="ECO:0000256" key="2">
    <source>
        <dbReference type="ARBA" id="ARBA00022475"/>
    </source>
</evidence>
<dbReference type="EMBL" id="VGJJ01000001">
    <property type="protein sequence ID" value="MBM3281744.1"/>
    <property type="molecule type" value="Genomic_DNA"/>
</dbReference>
<accession>A0A8T4C6C6</accession>
<name>A0A8T4C6C6_9ARCH</name>
<protein>
    <submittedName>
        <fullName evidence="7">Flippase-like domain-containing protein</fullName>
    </submittedName>
</protein>
<feature type="transmembrane region" description="Helical" evidence="6">
    <location>
        <begin position="243"/>
        <end position="264"/>
    </location>
</feature>